<dbReference type="GO" id="GO:0004252">
    <property type="term" value="F:serine-type endopeptidase activity"/>
    <property type="evidence" value="ECO:0007669"/>
    <property type="project" value="TreeGrafter"/>
</dbReference>
<dbReference type="InterPro" id="IPR001375">
    <property type="entry name" value="Peptidase_S9_cat"/>
</dbReference>
<dbReference type="RefSeq" id="WP_220162577.1">
    <property type="nucleotide sequence ID" value="NZ_CP080507.1"/>
</dbReference>
<evidence type="ECO:0000256" key="1">
    <source>
        <dbReference type="ARBA" id="ARBA00022801"/>
    </source>
</evidence>
<dbReference type="Gene3D" id="2.120.10.30">
    <property type="entry name" value="TolB, C-terminal domain"/>
    <property type="match status" value="1"/>
</dbReference>
<dbReference type="AlphaFoldDB" id="A0A8F9TTS7"/>
<accession>A0A8F9TTS7</accession>
<dbReference type="Pfam" id="PF00326">
    <property type="entry name" value="Peptidase_S9"/>
    <property type="match status" value="1"/>
</dbReference>
<evidence type="ECO:0000259" key="3">
    <source>
        <dbReference type="Pfam" id="PF00326"/>
    </source>
</evidence>
<reference evidence="4" key="1">
    <citation type="submission" date="2021-08" db="EMBL/GenBank/DDBJ databases">
        <title>Genome of a novel bacterium of the phylum Verrucomicrobia, Oleiharenicola sp. KSB-15.</title>
        <authorList>
            <person name="Chung J.-H."/>
            <person name="Ahn J.-H."/>
            <person name="Yoon Y."/>
            <person name="Kim D.-Y."/>
            <person name="An S.-H."/>
            <person name="Park I."/>
            <person name="Yeon J."/>
        </authorList>
    </citation>
    <scope>NUCLEOTIDE SEQUENCE</scope>
    <source>
        <strain evidence="4">KSB-15</strain>
    </source>
</reference>
<feature type="chain" id="PRO_5034779545" evidence="2">
    <location>
        <begin position="24"/>
        <end position="661"/>
    </location>
</feature>
<keyword evidence="5" id="KW-1185">Reference proteome</keyword>
<dbReference type="SUPFAM" id="SSF50960">
    <property type="entry name" value="TolB, C-terminal domain"/>
    <property type="match status" value="1"/>
</dbReference>
<protein>
    <submittedName>
        <fullName evidence="4">S9 family peptidase</fullName>
    </submittedName>
</protein>
<dbReference type="PANTHER" id="PTHR42776">
    <property type="entry name" value="SERINE PEPTIDASE S9 FAMILY MEMBER"/>
    <property type="match status" value="1"/>
</dbReference>
<feature type="domain" description="Peptidase S9 prolyl oligopeptidase catalytic" evidence="3">
    <location>
        <begin position="439"/>
        <end position="650"/>
    </location>
</feature>
<dbReference type="InterPro" id="IPR029058">
    <property type="entry name" value="AB_hydrolase_fold"/>
</dbReference>
<dbReference type="Gene3D" id="3.40.50.1820">
    <property type="entry name" value="alpha/beta hydrolase"/>
    <property type="match status" value="1"/>
</dbReference>
<keyword evidence="2" id="KW-0732">Signal</keyword>
<dbReference type="Proteomes" id="UP000825051">
    <property type="component" value="Chromosome"/>
</dbReference>
<gene>
    <name evidence="4" type="ORF">K0B96_00485</name>
</gene>
<sequence>MRPLVSSGWLLAALLISPVLASAANQPAPPALVPIEDFAQTPIVSGMRMSPDGKAVAYTASADQKTAIVIKDLDTGKVSGVDDGWAPTWVNDGRIAFGGNGFAAIDRDGSNYKGLAGRARQMETHQVDGLLVAPSPIFSEFTTKANKDDVLLLQYDYPNWRGRYSIILSFPHVLRMDTRSGGFMRMVENPGDVMGWGLDASGVVRVGVEYNKGLYRVLYRDDAKQGWRVLKGLDWERRGTSVRGMSADGKQLYLGRISDNGKWALYTYDIADEKMGEMLLGHAKYDIGSFDGDGSELMLARQTRELLGVRYVAEIPKTQWFDQQMASIQAALDKSLPERINTITDMDVARQRFLVNSSSARDPGTYYVFDLGKQQLTPVMATMPWIKPDQMAEMIPITYKSRDGLPIHGFLTLPAGRGTKKLPLVVMPHGGPFVRETYRFNPDVQFLANRGYAVLQMNFRGSPGFGQAFLDAGKHQVGTGMIDDITDGAKWAIAKGIADPDRVAIMGWSYGGYAALMGVIREPKLFRCAIDLAGVTDWKAILKYDNEVSPNSLPYTRDYIGDFQKDAAALDDISPVYHADAIQVPLLLVYSKSDDTVHYDQATAITKALDKAGKPYEFMAKFNEGHGFYEKKHRVALYQTIEAFLAKNMGPAAAGAATGAN</sequence>
<organism evidence="4 5">
    <name type="scientific">Horticoccus luteus</name>
    <dbReference type="NCBI Taxonomy" id="2862869"/>
    <lineage>
        <taxon>Bacteria</taxon>
        <taxon>Pseudomonadati</taxon>
        <taxon>Verrucomicrobiota</taxon>
        <taxon>Opitutia</taxon>
        <taxon>Opitutales</taxon>
        <taxon>Opitutaceae</taxon>
        <taxon>Horticoccus</taxon>
    </lineage>
</organism>
<dbReference type="GO" id="GO:0006508">
    <property type="term" value="P:proteolysis"/>
    <property type="evidence" value="ECO:0007669"/>
    <property type="project" value="InterPro"/>
</dbReference>
<name>A0A8F9TTS7_9BACT</name>
<evidence type="ECO:0000313" key="5">
    <source>
        <dbReference type="Proteomes" id="UP000825051"/>
    </source>
</evidence>
<feature type="signal peptide" evidence="2">
    <location>
        <begin position="1"/>
        <end position="23"/>
    </location>
</feature>
<evidence type="ECO:0000256" key="2">
    <source>
        <dbReference type="SAM" id="SignalP"/>
    </source>
</evidence>
<dbReference type="InterPro" id="IPR011042">
    <property type="entry name" value="6-blade_b-propeller_TolB-like"/>
</dbReference>
<proteinExistence type="predicted"/>
<dbReference type="PANTHER" id="PTHR42776:SF27">
    <property type="entry name" value="DIPEPTIDYL PEPTIDASE FAMILY MEMBER 6"/>
    <property type="match status" value="1"/>
</dbReference>
<dbReference type="EMBL" id="CP080507">
    <property type="protein sequence ID" value="QYM79124.1"/>
    <property type="molecule type" value="Genomic_DNA"/>
</dbReference>
<dbReference type="KEGG" id="ole:K0B96_00485"/>
<dbReference type="SUPFAM" id="SSF53474">
    <property type="entry name" value="alpha/beta-Hydrolases"/>
    <property type="match status" value="1"/>
</dbReference>
<evidence type="ECO:0000313" key="4">
    <source>
        <dbReference type="EMBL" id="QYM79124.1"/>
    </source>
</evidence>
<keyword evidence="1" id="KW-0378">Hydrolase</keyword>